<dbReference type="Pfam" id="PF00108">
    <property type="entry name" value="Thiolase_N"/>
    <property type="match status" value="1"/>
</dbReference>
<evidence type="ECO:0000256" key="3">
    <source>
        <dbReference type="ARBA" id="ARBA00022679"/>
    </source>
</evidence>
<dbReference type="InterPro" id="IPR020613">
    <property type="entry name" value="Thiolase_CS"/>
</dbReference>
<dbReference type="PANTHER" id="PTHR18919">
    <property type="entry name" value="ACETYL-COA C-ACYLTRANSFERASE"/>
    <property type="match status" value="1"/>
</dbReference>
<organism evidence="10 11">
    <name type="scientific">Paraconexibacter algicola</name>
    <dbReference type="NCBI Taxonomy" id="2133960"/>
    <lineage>
        <taxon>Bacteria</taxon>
        <taxon>Bacillati</taxon>
        <taxon>Actinomycetota</taxon>
        <taxon>Thermoleophilia</taxon>
        <taxon>Solirubrobacterales</taxon>
        <taxon>Paraconexibacteraceae</taxon>
        <taxon>Paraconexibacter</taxon>
    </lineage>
</organism>
<dbReference type="InterPro" id="IPR020616">
    <property type="entry name" value="Thiolase_N"/>
</dbReference>
<dbReference type="InterPro" id="IPR002155">
    <property type="entry name" value="Thiolase"/>
</dbReference>
<feature type="active site" description="Acyl-thioester intermediate" evidence="6">
    <location>
        <position position="88"/>
    </location>
</feature>
<dbReference type="NCBIfam" id="NF006086">
    <property type="entry name" value="PRK08235.1"/>
    <property type="match status" value="1"/>
</dbReference>
<dbReference type="PROSITE" id="PS00737">
    <property type="entry name" value="THIOLASE_2"/>
    <property type="match status" value="1"/>
</dbReference>
<dbReference type="Proteomes" id="UP000240739">
    <property type="component" value="Unassembled WGS sequence"/>
</dbReference>
<evidence type="ECO:0000256" key="5">
    <source>
        <dbReference type="ARBA" id="ARBA00040529"/>
    </source>
</evidence>
<dbReference type="AlphaFoldDB" id="A0A2T4UNM6"/>
<feature type="active site" description="Proton acceptor" evidence="6">
    <location>
        <position position="348"/>
    </location>
</feature>
<dbReference type="EC" id="2.3.1.9" evidence="2"/>
<name>A0A2T4UNM6_9ACTN</name>
<reference evidence="10 11" key="1">
    <citation type="submission" date="2018-03" db="EMBL/GenBank/DDBJ databases">
        <title>Aquarubrobacter algicola gen. nov., sp. nov., a novel actinobacterium isolated from shallow eutrophic lake during the end of cyanobacterial harmful algal blooms.</title>
        <authorList>
            <person name="Chun S.J."/>
        </authorList>
    </citation>
    <scope>NUCLEOTIDE SEQUENCE [LARGE SCALE GENOMIC DNA]</scope>
    <source>
        <strain evidence="10 11">Seoho-28</strain>
    </source>
</reference>
<dbReference type="InterPro" id="IPR016039">
    <property type="entry name" value="Thiolase-like"/>
</dbReference>
<evidence type="ECO:0000259" key="8">
    <source>
        <dbReference type="Pfam" id="PF00108"/>
    </source>
</evidence>
<comment type="caution">
    <text evidence="10">The sequence shown here is derived from an EMBL/GenBank/DDBJ whole genome shotgun (WGS) entry which is preliminary data.</text>
</comment>
<dbReference type="PANTHER" id="PTHR18919:SF107">
    <property type="entry name" value="ACETYL-COA ACETYLTRANSFERASE, CYTOSOLIC"/>
    <property type="match status" value="1"/>
</dbReference>
<dbReference type="Gene3D" id="3.40.47.10">
    <property type="match status" value="2"/>
</dbReference>
<gene>
    <name evidence="10" type="ORF">C7Y72_13095</name>
</gene>
<evidence type="ECO:0000313" key="11">
    <source>
        <dbReference type="Proteomes" id="UP000240739"/>
    </source>
</evidence>
<dbReference type="OrthoDB" id="9764638at2"/>
<dbReference type="CDD" id="cd00751">
    <property type="entry name" value="thiolase"/>
    <property type="match status" value="1"/>
</dbReference>
<keyword evidence="11" id="KW-1185">Reference proteome</keyword>
<accession>A0A2T4UNM6</accession>
<dbReference type="Pfam" id="PF02803">
    <property type="entry name" value="Thiolase_C"/>
    <property type="match status" value="1"/>
</dbReference>
<evidence type="ECO:0000259" key="9">
    <source>
        <dbReference type="Pfam" id="PF02803"/>
    </source>
</evidence>
<evidence type="ECO:0000256" key="1">
    <source>
        <dbReference type="ARBA" id="ARBA00010982"/>
    </source>
</evidence>
<dbReference type="EMBL" id="PYYB01000001">
    <property type="protein sequence ID" value="PTL60839.1"/>
    <property type="molecule type" value="Genomic_DNA"/>
</dbReference>
<dbReference type="RefSeq" id="WP_107569793.1">
    <property type="nucleotide sequence ID" value="NZ_PYYB01000001.1"/>
</dbReference>
<dbReference type="GO" id="GO:0003985">
    <property type="term" value="F:acetyl-CoA C-acetyltransferase activity"/>
    <property type="evidence" value="ECO:0007669"/>
    <property type="project" value="UniProtKB-EC"/>
</dbReference>
<feature type="domain" description="Thiolase C-terminal" evidence="9">
    <location>
        <begin position="270"/>
        <end position="390"/>
    </location>
</feature>
<evidence type="ECO:0000256" key="6">
    <source>
        <dbReference type="PIRSR" id="PIRSR000429-1"/>
    </source>
</evidence>
<protein>
    <recommendedName>
        <fullName evidence="5">Probable acetyl-CoA acetyltransferase</fullName>
        <ecNumber evidence="2">2.3.1.9</ecNumber>
    </recommendedName>
</protein>
<evidence type="ECO:0000256" key="7">
    <source>
        <dbReference type="RuleBase" id="RU003557"/>
    </source>
</evidence>
<evidence type="ECO:0000313" key="10">
    <source>
        <dbReference type="EMBL" id="PTL60839.1"/>
    </source>
</evidence>
<dbReference type="NCBIfam" id="TIGR01930">
    <property type="entry name" value="AcCoA-C-Actrans"/>
    <property type="match status" value="1"/>
</dbReference>
<comment type="similarity">
    <text evidence="1 7">Belongs to the thiolase-like superfamily. Thiolase family.</text>
</comment>
<feature type="active site" description="Proton acceptor" evidence="6">
    <location>
        <position position="378"/>
    </location>
</feature>
<sequence length="394" mass="40663">MPKTVILGTARTPIGKMGGGLSTLRAPELGAVAISAALERADVAPEQVDHVVMGQVLQAGEGQIPSRQAQIKAGIPKEVSSETINKVCASSVRAAVILDQAIRAGDVTVGVGGGQESMSQAPYLLPNARFGYRMGDAKTLDAMVHDGLTNAFTGKQMFVEATEVGDEMEITRPDLDRWALRSHELALQSIDEGKMAEEIVPVTVKGRKGDTVVDTDEAPRRGSTLESLAGLPGLVSKEGSHTAGNSPGVNDGAGALVFASDEWAAANGKEVLAEIVTHAQSANEFHILGTTPATAALKALDRAGLQPSDIDLWEINEAFASVALHSSRMLNLDEDRVNVNGGAVALGHPIGASGARIIGALVLELRRRGGGLGCAAICSGGGQGDAIIVRVPAA</sequence>
<dbReference type="SUPFAM" id="SSF53901">
    <property type="entry name" value="Thiolase-like"/>
    <property type="match status" value="2"/>
</dbReference>
<evidence type="ECO:0000256" key="4">
    <source>
        <dbReference type="ARBA" id="ARBA00023315"/>
    </source>
</evidence>
<keyword evidence="3 7" id="KW-0808">Transferase</keyword>
<evidence type="ECO:0000256" key="2">
    <source>
        <dbReference type="ARBA" id="ARBA00012705"/>
    </source>
</evidence>
<proteinExistence type="inferred from homology"/>
<dbReference type="PIRSF" id="PIRSF000429">
    <property type="entry name" value="Ac-CoA_Ac_transf"/>
    <property type="match status" value="1"/>
</dbReference>
<keyword evidence="4 7" id="KW-0012">Acyltransferase</keyword>
<dbReference type="InterPro" id="IPR020617">
    <property type="entry name" value="Thiolase_C"/>
</dbReference>
<feature type="domain" description="Thiolase N-terminal" evidence="8">
    <location>
        <begin position="5"/>
        <end position="261"/>
    </location>
</feature>